<dbReference type="STRING" id="1220188.A0A4S3JIZ2"/>
<dbReference type="EMBL" id="SOSA01000204">
    <property type="protein sequence ID" value="THC94498.1"/>
    <property type="molecule type" value="Genomic_DNA"/>
</dbReference>
<dbReference type="CDD" id="cd04301">
    <property type="entry name" value="NAT_SF"/>
    <property type="match status" value="1"/>
</dbReference>
<dbReference type="PANTHER" id="PTHR43305">
    <property type="entry name" value="FAMILY N-ACETYLTRANSFERASE, PUTATIVE (AFU_ORTHOLOGUE AFUA_2G01380)-RELATED"/>
    <property type="match status" value="1"/>
</dbReference>
<dbReference type="AlphaFoldDB" id="A0A4S3JIZ2"/>
<evidence type="ECO:0000259" key="1">
    <source>
        <dbReference type="PROSITE" id="PS51186"/>
    </source>
</evidence>
<reference evidence="2 5" key="2">
    <citation type="submission" date="2019-08" db="EMBL/GenBank/DDBJ databases">
        <title>The genome sequence of a newly discovered highly antifungal drug resistant Aspergillus species, Aspergillus tanneri NIH 1004.</title>
        <authorList>
            <person name="Mounaud S."/>
            <person name="Singh I."/>
            <person name="Joardar V."/>
            <person name="Pakala S."/>
            <person name="Pakala S."/>
            <person name="Venepally P."/>
            <person name="Chung J.K."/>
            <person name="Losada L."/>
            <person name="Nierman W.C."/>
        </authorList>
    </citation>
    <scope>NUCLEOTIDE SEQUENCE [LARGE SCALE GENOMIC DNA]</scope>
    <source>
        <strain evidence="2 5">NIH1004</strain>
    </source>
</reference>
<accession>A0A4S3JIZ2</accession>
<dbReference type="PROSITE" id="PS51186">
    <property type="entry name" value="GNAT"/>
    <property type="match status" value="1"/>
</dbReference>
<dbReference type="SUPFAM" id="SSF55729">
    <property type="entry name" value="Acyl-CoA N-acyltransferases (Nat)"/>
    <property type="match status" value="1"/>
</dbReference>
<feature type="domain" description="N-acetyltransferase" evidence="1">
    <location>
        <begin position="6"/>
        <end position="177"/>
    </location>
</feature>
<proteinExistence type="predicted"/>
<dbReference type="Proteomes" id="UP000324241">
    <property type="component" value="Unassembled WGS sequence"/>
</dbReference>
<dbReference type="VEuPathDB" id="FungiDB:EYZ11_006021"/>
<dbReference type="Proteomes" id="UP000308092">
    <property type="component" value="Unassembled WGS sequence"/>
</dbReference>
<dbReference type="Gene3D" id="3.40.630.30">
    <property type="match status" value="1"/>
</dbReference>
<evidence type="ECO:0000313" key="2">
    <source>
        <dbReference type="EMBL" id="KAA8651419.1"/>
    </source>
</evidence>
<dbReference type="InterPro" id="IPR000182">
    <property type="entry name" value="GNAT_dom"/>
</dbReference>
<dbReference type="GO" id="GO:0016747">
    <property type="term" value="F:acyltransferase activity, transferring groups other than amino-acyl groups"/>
    <property type="evidence" value="ECO:0007669"/>
    <property type="project" value="InterPro"/>
</dbReference>
<dbReference type="Pfam" id="PF00583">
    <property type="entry name" value="Acetyltransf_1"/>
    <property type="match status" value="1"/>
</dbReference>
<dbReference type="RefSeq" id="XP_033430780.1">
    <property type="nucleotide sequence ID" value="XM_033565023.1"/>
</dbReference>
<dbReference type="GeneID" id="54323003"/>
<evidence type="ECO:0000313" key="3">
    <source>
        <dbReference type="EMBL" id="THC94498.1"/>
    </source>
</evidence>
<comment type="caution">
    <text evidence="3">The sequence shown here is derived from an EMBL/GenBank/DDBJ whole genome shotgun (WGS) entry which is preliminary data.</text>
</comment>
<evidence type="ECO:0000313" key="5">
    <source>
        <dbReference type="Proteomes" id="UP000324241"/>
    </source>
</evidence>
<dbReference type="OrthoDB" id="41532at2759"/>
<sequence length="177" mass="19654">MDASNSKFRIVSVQNEDQLNAAKALFIAYTKWLGIDLTFQNFASELQALPGKYCVPQGELLLAYSTNGEKALGCVAVRPLSHNDRSENQHGSQEQGGCCEMKRLYVSPEARGLGLGKALIDTIVKRAKELGYREMRLDTLPFMAGAIQLYKRVGFVEIPPYYETPLEGTLFLSLDLT</sequence>
<dbReference type="EMBL" id="QUQM01000002">
    <property type="protein sequence ID" value="KAA8651419.1"/>
    <property type="molecule type" value="Genomic_DNA"/>
</dbReference>
<dbReference type="PANTHER" id="PTHR43305:SF1">
    <property type="entry name" value="FAMILY N-ACETYLTRANSFERASE, PUTATIVE (AFU_ORTHOLOGUE AFUA_2G01380)-RELATED"/>
    <property type="match status" value="1"/>
</dbReference>
<organism evidence="3 4">
    <name type="scientific">Aspergillus tanneri</name>
    <dbReference type="NCBI Taxonomy" id="1220188"/>
    <lineage>
        <taxon>Eukaryota</taxon>
        <taxon>Fungi</taxon>
        <taxon>Dikarya</taxon>
        <taxon>Ascomycota</taxon>
        <taxon>Pezizomycotina</taxon>
        <taxon>Eurotiomycetes</taxon>
        <taxon>Eurotiomycetidae</taxon>
        <taxon>Eurotiales</taxon>
        <taxon>Aspergillaceae</taxon>
        <taxon>Aspergillus</taxon>
        <taxon>Aspergillus subgen. Circumdati</taxon>
    </lineage>
</organism>
<evidence type="ECO:0000313" key="4">
    <source>
        <dbReference type="Proteomes" id="UP000308092"/>
    </source>
</evidence>
<name>A0A4S3JIZ2_9EURO</name>
<gene>
    <name evidence="2" type="ORF">ATNIH1004_000301</name>
    <name evidence="3" type="ORF">EYZ11_006021</name>
</gene>
<keyword evidence="4" id="KW-1185">Reference proteome</keyword>
<protein>
    <recommendedName>
        <fullName evidence="1">N-acetyltransferase domain-containing protein</fullName>
    </recommendedName>
</protein>
<dbReference type="InterPro" id="IPR052777">
    <property type="entry name" value="Acetyltransferase_Enz"/>
</dbReference>
<dbReference type="InterPro" id="IPR016181">
    <property type="entry name" value="Acyl_CoA_acyltransferase"/>
</dbReference>
<reference evidence="3 4" key="1">
    <citation type="submission" date="2019-03" db="EMBL/GenBank/DDBJ databases">
        <title>The genome sequence of a newly discovered highly antifungal drug resistant Aspergillus species, Aspergillus tanneri NIH 1004.</title>
        <authorList>
            <person name="Mounaud S."/>
            <person name="Singh I."/>
            <person name="Joardar V."/>
            <person name="Pakala S."/>
            <person name="Pakala S."/>
            <person name="Venepally P."/>
            <person name="Hoover J."/>
            <person name="Nierman W."/>
            <person name="Chung J."/>
            <person name="Losada L."/>
        </authorList>
    </citation>
    <scope>NUCLEOTIDE SEQUENCE [LARGE SCALE GENOMIC DNA]</scope>
    <source>
        <strain evidence="3 4">NIH1004</strain>
    </source>
</reference>